<proteinExistence type="predicted"/>
<dbReference type="Proteomes" id="UP001597533">
    <property type="component" value="Unassembled WGS sequence"/>
</dbReference>
<feature type="domain" description="STAS" evidence="1">
    <location>
        <begin position="12"/>
        <end position="92"/>
    </location>
</feature>
<evidence type="ECO:0000259" key="1">
    <source>
        <dbReference type="PROSITE" id="PS50801"/>
    </source>
</evidence>
<sequence length="92" mass="10640">MALEISNFNEAFEIKGTLNESNVKKFQSHFKDIFNTTNQLVINIDQLESVDQVGVLAFEELYKQSLIKHKRFYITGLGSRDMFEHLRTIDAA</sequence>
<dbReference type="InterPro" id="IPR036513">
    <property type="entry name" value="STAS_dom_sf"/>
</dbReference>
<accession>A0ABW5WJI6</accession>
<dbReference type="EMBL" id="JBHUOV010000001">
    <property type="protein sequence ID" value="MFD2822888.1"/>
    <property type="molecule type" value="Genomic_DNA"/>
</dbReference>
<protein>
    <submittedName>
        <fullName evidence="2">STAS domain-containing protein</fullName>
    </submittedName>
</protein>
<evidence type="ECO:0000313" key="3">
    <source>
        <dbReference type="Proteomes" id="UP001597533"/>
    </source>
</evidence>
<reference evidence="3" key="1">
    <citation type="journal article" date="2019" name="Int. J. Syst. Evol. Microbiol.">
        <title>The Global Catalogue of Microorganisms (GCM) 10K type strain sequencing project: providing services to taxonomists for standard genome sequencing and annotation.</title>
        <authorList>
            <consortium name="The Broad Institute Genomics Platform"/>
            <consortium name="The Broad Institute Genome Sequencing Center for Infectious Disease"/>
            <person name="Wu L."/>
            <person name="Ma J."/>
        </authorList>
    </citation>
    <scope>NUCLEOTIDE SEQUENCE [LARGE SCALE GENOMIC DNA]</scope>
    <source>
        <strain evidence="3">KCTC 32141</strain>
    </source>
</reference>
<keyword evidence="3" id="KW-1185">Reference proteome</keyword>
<dbReference type="InterPro" id="IPR002645">
    <property type="entry name" value="STAS_dom"/>
</dbReference>
<dbReference type="PROSITE" id="PS50801">
    <property type="entry name" value="STAS"/>
    <property type="match status" value="1"/>
</dbReference>
<dbReference type="RefSeq" id="WP_183486181.1">
    <property type="nucleotide sequence ID" value="NZ_JBHUOV010000001.1"/>
</dbReference>
<dbReference type="Pfam" id="PF01740">
    <property type="entry name" value="STAS"/>
    <property type="match status" value="1"/>
</dbReference>
<dbReference type="SUPFAM" id="SSF52091">
    <property type="entry name" value="SpoIIaa-like"/>
    <property type="match status" value="1"/>
</dbReference>
<comment type="caution">
    <text evidence="2">The sequence shown here is derived from an EMBL/GenBank/DDBJ whole genome shotgun (WGS) entry which is preliminary data.</text>
</comment>
<organism evidence="2 3">
    <name type="scientific">Lacinutrix iliipiscaria</name>
    <dbReference type="NCBI Taxonomy" id="1230532"/>
    <lineage>
        <taxon>Bacteria</taxon>
        <taxon>Pseudomonadati</taxon>
        <taxon>Bacteroidota</taxon>
        <taxon>Flavobacteriia</taxon>
        <taxon>Flavobacteriales</taxon>
        <taxon>Flavobacteriaceae</taxon>
        <taxon>Lacinutrix</taxon>
    </lineage>
</organism>
<evidence type="ECO:0000313" key="2">
    <source>
        <dbReference type="EMBL" id="MFD2822888.1"/>
    </source>
</evidence>
<gene>
    <name evidence="2" type="ORF">ACFS5M_04350</name>
</gene>
<dbReference type="Gene3D" id="3.30.750.24">
    <property type="entry name" value="STAS domain"/>
    <property type="match status" value="1"/>
</dbReference>
<name>A0ABW5WJI6_9FLAO</name>